<accession>A0A1Y1QQD2</accession>
<protein>
    <recommendedName>
        <fullName evidence="3">Twin-arginine translocation pathway signal</fullName>
    </recommendedName>
</protein>
<dbReference type="EMBL" id="MTEJ01000088">
    <property type="protein sequence ID" value="OQX11395.1"/>
    <property type="molecule type" value="Genomic_DNA"/>
</dbReference>
<dbReference type="PANTHER" id="PTHR43737">
    <property type="entry name" value="BLL7424 PROTEIN"/>
    <property type="match status" value="1"/>
</dbReference>
<sequence>MNRRAFLQWGAAAPFLSWLPSSVPASPSQRRVLVLVKLAGGNDGLNTLIPHVDPLYYSLRPTLAIPRHQVIDTGQGMGLNPYLKALKPWWDAGQMAWVQGVGYPHGDLSHFRSNDIWETASTAQRAPEQGWLAQTFAGNGLHGIVMGEQLGPLLGKDCHALAMQSPAVFLSQVSLVDDIAPATITPALAHLTRTQHQLYTAGQQLSSKLHQPVAVGVPFATSALGRDLESVAQMILSGVDAPVYLVTQEGFDTHSNQVVAHSNLLHHLAGGLDSFARAMQRGGRWNDVVVMTYSEFGRRAQENRGKGTDHGTASVQLLLGGRVRGGIYGDAPRLHELDADGNPQQTVDFRKVYGTLAQQWLGLKNPWAQFGTLPLV</sequence>
<proteinExistence type="predicted"/>
<gene>
    <name evidence="1" type="ORF">BWK73_17765</name>
</gene>
<name>A0A1Y1QQD2_9GAMM</name>
<dbReference type="AlphaFoldDB" id="A0A1Y1QQD2"/>
<evidence type="ECO:0008006" key="3">
    <source>
        <dbReference type="Google" id="ProtNLM"/>
    </source>
</evidence>
<evidence type="ECO:0000313" key="2">
    <source>
        <dbReference type="Proteomes" id="UP000192491"/>
    </source>
</evidence>
<organism evidence="1 2">
    <name type="scientific">Thiothrix lacustris</name>
    <dbReference type="NCBI Taxonomy" id="525917"/>
    <lineage>
        <taxon>Bacteria</taxon>
        <taxon>Pseudomonadati</taxon>
        <taxon>Pseudomonadota</taxon>
        <taxon>Gammaproteobacteria</taxon>
        <taxon>Thiotrichales</taxon>
        <taxon>Thiotrichaceae</taxon>
        <taxon>Thiothrix</taxon>
    </lineage>
</organism>
<dbReference type="Pfam" id="PF07394">
    <property type="entry name" value="DUF1501"/>
    <property type="match status" value="1"/>
</dbReference>
<dbReference type="InterPro" id="IPR010869">
    <property type="entry name" value="DUF1501"/>
</dbReference>
<reference evidence="1 2" key="1">
    <citation type="submission" date="2017-01" db="EMBL/GenBank/DDBJ databases">
        <title>Novel large sulfur bacteria in the metagenomes of groundwater-fed chemosynthetic microbial mats in the Lake Huron basin.</title>
        <authorList>
            <person name="Sharrar A.M."/>
            <person name="Flood B.E."/>
            <person name="Bailey J.V."/>
            <person name="Jones D.S."/>
            <person name="Biddanda B."/>
            <person name="Ruberg S.A."/>
            <person name="Marcus D.N."/>
            <person name="Dick G.J."/>
        </authorList>
    </citation>
    <scope>NUCLEOTIDE SEQUENCE [LARGE SCALE GENOMIC DNA]</scope>
    <source>
        <strain evidence="1">A8</strain>
    </source>
</reference>
<dbReference type="Proteomes" id="UP000192491">
    <property type="component" value="Unassembled WGS sequence"/>
</dbReference>
<evidence type="ECO:0000313" key="1">
    <source>
        <dbReference type="EMBL" id="OQX11395.1"/>
    </source>
</evidence>
<comment type="caution">
    <text evidence="1">The sequence shown here is derived from an EMBL/GenBank/DDBJ whole genome shotgun (WGS) entry which is preliminary data.</text>
</comment>
<dbReference type="PANTHER" id="PTHR43737:SF1">
    <property type="entry name" value="DUF1501 DOMAIN-CONTAINING PROTEIN"/>
    <property type="match status" value="1"/>
</dbReference>